<keyword evidence="10" id="KW-1185">Reference proteome</keyword>
<dbReference type="EMBL" id="JADNRY010000032">
    <property type="protein sequence ID" value="KAF9071497.1"/>
    <property type="molecule type" value="Genomic_DNA"/>
</dbReference>
<proteinExistence type="predicted"/>
<feature type="region of interest" description="Disordered" evidence="7">
    <location>
        <begin position="950"/>
        <end position="979"/>
    </location>
</feature>
<dbReference type="PANTHER" id="PTHR46630">
    <property type="entry name" value="TETRATRICOPEPTIDE REPEAT PROTEIN 29"/>
    <property type="match status" value="1"/>
</dbReference>
<dbReference type="Pfam" id="PF00931">
    <property type="entry name" value="NB-ARC"/>
    <property type="match status" value="1"/>
</dbReference>
<evidence type="ECO:0000256" key="2">
    <source>
        <dbReference type="ARBA" id="ARBA00022490"/>
    </source>
</evidence>
<dbReference type="SUPFAM" id="SSF52540">
    <property type="entry name" value="P-loop containing nucleoside triphosphate hydrolases"/>
    <property type="match status" value="1"/>
</dbReference>
<keyword evidence="6" id="KW-0175">Coiled coil</keyword>
<feature type="domain" description="NB-ARC" evidence="8">
    <location>
        <begin position="311"/>
        <end position="385"/>
    </location>
</feature>
<dbReference type="PANTHER" id="PTHR46630:SF1">
    <property type="entry name" value="TETRATRICOPEPTIDE REPEAT PROTEIN 29"/>
    <property type="match status" value="1"/>
</dbReference>
<dbReference type="SUPFAM" id="SSF48452">
    <property type="entry name" value="TPR-like"/>
    <property type="match status" value="2"/>
</dbReference>
<keyword evidence="3" id="KW-0677">Repeat</keyword>
<dbReference type="InterPro" id="IPR011990">
    <property type="entry name" value="TPR-like_helical_dom_sf"/>
</dbReference>
<feature type="compositionally biased region" description="Basic and acidic residues" evidence="7">
    <location>
        <begin position="78"/>
        <end position="91"/>
    </location>
</feature>
<accession>A0A9P5PYM3</accession>
<dbReference type="GO" id="GO:0005737">
    <property type="term" value="C:cytoplasm"/>
    <property type="evidence" value="ECO:0007669"/>
    <property type="project" value="UniProtKB-SubCell"/>
</dbReference>
<evidence type="ECO:0000313" key="10">
    <source>
        <dbReference type="Proteomes" id="UP000772434"/>
    </source>
</evidence>
<keyword evidence="2" id="KW-0963">Cytoplasm</keyword>
<feature type="region of interest" description="Disordered" evidence="7">
    <location>
        <begin position="64"/>
        <end position="98"/>
    </location>
</feature>
<feature type="compositionally biased region" description="Basic and acidic residues" evidence="7">
    <location>
        <begin position="959"/>
        <end position="972"/>
    </location>
</feature>
<dbReference type="InterPro" id="IPR019734">
    <property type="entry name" value="TPR_rpt"/>
</dbReference>
<dbReference type="Proteomes" id="UP000772434">
    <property type="component" value="Unassembled WGS sequence"/>
</dbReference>
<dbReference type="InterPro" id="IPR059179">
    <property type="entry name" value="MLKL-like_MCAfunc"/>
</dbReference>
<gene>
    <name evidence="9" type="ORF">BDP27DRAFT_1419064</name>
</gene>
<sequence>MSTDFCAGARTWKNGEYYHDHEGKPDDINDPEPHCNAEGAIIFNRQSIRYWRAECCPGTGASAIPPSDDEIFSGNETKQQKQEVRNEKDDLGPPSKGEYARETGKMFLEVLDIAAEQIPVPGVDSVIKVVKSLIQIYATLKNAKDLKNRIKNLTLILVDELKGKKAEEIEERLRSDIKQLECDLKYIQSRLDKIAKQNTFLVILFRGLNESKVQECVGRLGNALESFHITREIAGADAIEHLSQQIITFYRQQAQAMNDMQEDVTDLRKDMKTALAILNKRYHGDDLDGSRPRRGVIPVAPDIFFGRDAIVDDFVHTLVSQKTSMARICLLGPGGMGKTSIARTVLNHLSIVKHFGKENRVWVPCVKATSVSLLKDTLYDSLGLSFNTGDPLRDILYDLESSPSPIILLLDNFETPWNLLSQAEVLEILLQLAKLEHVALFVTMRSFEPPGDSIHWESIHLEAVDKEASACIYAEIHLAGSRGPGLPSLLDEENGIYASKASWLYKEAGTSFLHLGGDPQRSMDISIGLSIQSPPMIDSPSAAKLLDILALLPVGTTLEGLSRWWVGDMPEATISLGLGTLLDTSLVEKRADTYVVLPVIRRYVLDPIRFPENIRESTVQMACAFLKEHNASLGASNYLAHKNARSLEEANLQGILLETTAADPDKIEALLILSEHQFETRPRLEVAQHALELSKRSEDQKWYGEALYWNGKNLDSLDQYDDSMKQFRLARAAFLQVPEPKRAADALYSIGAVSVAISGLNQQDFQEALAEFQSLADPAGMAKCQISLASYWDTQSILTLTTTWEFCISNNLLLEQADCAWHLTNTCINLGKFNEAKQWGIIALHKARQLSGGIHDALELVGQICVSLGDYDMAVEYLMEGLESSKAYGSPLDIVRILFQLGRAWMRKGQKDDAHKAFMETLKYCEMFQGAWERPRFQRACKFYLDKLENPSREPNSQVKDDLRTLGAKEDYETPGITS</sequence>
<dbReference type="InterPro" id="IPR051476">
    <property type="entry name" value="Bac_ResReg_Asp_Phosphatase"/>
</dbReference>
<dbReference type="SMART" id="SM00028">
    <property type="entry name" value="TPR"/>
    <property type="match status" value="2"/>
</dbReference>
<protein>
    <recommendedName>
        <fullName evidence="5">Tetratricopeptide repeat protein 29</fullName>
    </recommendedName>
</protein>
<evidence type="ECO:0000313" key="9">
    <source>
        <dbReference type="EMBL" id="KAF9071497.1"/>
    </source>
</evidence>
<dbReference type="CDD" id="cd21037">
    <property type="entry name" value="MLKL_NTD"/>
    <property type="match status" value="1"/>
</dbReference>
<dbReference type="AlphaFoldDB" id="A0A9P5PYM3"/>
<evidence type="ECO:0000256" key="4">
    <source>
        <dbReference type="ARBA" id="ARBA00022803"/>
    </source>
</evidence>
<dbReference type="Pfam" id="PF13181">
    <property type="entry name" value="TPR_8"/>
    <property type="match status" value="1"/>
</dbReference>
<dbReference type="Gene3D" id="3.40.50.300">
    <property type="entry name" value="P-loop containing nucleotide triphosphate hydrolases"/>
    <property type="match status" value="1"/>
</dbReference>
<keyword evidence="4" id="KW-0802">TPR repeat</keyword>
<name>A0A9P5PYM3_9AGAR</name>
<evidence type="ECO:0000259" key="8">
    <source>
        <dbReference type="Pfam" id="PF00931"/>
    </source>
</evidence>
<dbReference type="InterPro" id="IPR002182">
    <property type="entry name" value="NB-ARC"/>
</dbReference>
<evidence type="ECO:0000256" key="3">
    <source>
        <dbReference type="ARBA" id="ARBA00022737"/>
    </source>
</evidence>
<dbReference type="Gene3D" id="1.25.40.10">
    <property type="entry name" value="Tetratricopeptide repeat domain"/>
    <property type="match status" value="1"/>
</dbReference>
<dbReference type="InterPro" id="IPR027417">
    <property type="entry name" value="P-loop_NTPase"/>
</dbReference>
<evidence type="ECO:0000256" key="5">
    <source>
        <dbReference type="ARBA" id="ARBA00040665"/>
    </source>
</evidence>
<organism evidence="9 10">
    <name type="scientific">Rhodocollybia butyracea</name>
    <dbReference type="NCBI Taxonomy" id="206335"/>
    <lineage>
        <taxon>Eukaryota</taxon>
        <taxon>Fungi</taxon>
        <taxon>Dikarya</taxon>
        <taxon>Basidiomycota</taxon>
        <taxon>Agaricomycotina</taxon>
        <taxon>Agaricomycetes</taxon>
        <taxon>Agaricomycetidae</taxon>
        <taxon>Agaricales</taxon>
        <taxon>Marasmiineae</taxon>
        <taxon>Omphalotaceae</taxon>
        <taxon>Rhodocollybia</taxon>
    </lineage>
</organism>
<reference evidence="9" key="1">
    <citation type="submission" date="2020-11" db="EMBL/GenBank/DDBJ databases">
        <authorList>
            <consortium name="DOE Joint Genome Institute"/>
            <person name="Ahrendt S."/>
            <person name="Riley R."/>
            <person name="Andreopoulos W."/>
            <person name="Labutti K."/>
            <person name="Pangilinan J."/>
            <person name="Ruiz-Duenas F.J."/>
            <person name="Barrasa J.M."/>
            <person name="Sanchez-Garcia M."/>
            <person name="Camarero S."/>
            <person name="Miyauchi S."/>
            <person name="Serrano A."/>
            <person name="Linde D."/>
            <person name="Babiker R."/>
            <person name="Drula E."/>
            <person name="Ayuso-Fernandez I."/>
            <person name="Pacheco R."/>
            <person name="Padilla G."/>
            <person name="Ferreira P."/>
            <person name="Barriuso J."/>
            <person name="Kellner H."/>
            <person name="Castanera R."/>
            <person name="Alfaro M."/>
            <person name="Ramirez L."/>
            <person name="Pisabarro A.G."/>
            <person name="Kuo A."/>
            <person name="Tritt A."/>
            <person name="Lipzen A."/>
            <person name="He G."/>
            <person name="Yan M."/>
            <person name="Ng V."/>
            <person name="Cullen D."/>
            <person name="Martin F."/>
            <person name="Rosso M.-N."/>
            <person name="Henrissat B."/>
            <person name="Hibbett D."/>
            <person name="Martinez A.T."/>
            <person name="Grigoriev I.V."/>
        </authorList>
    </citation>
    <scope>NUCLEOTIDE SEQUENCE</scope>
    <source>
        <strain evidence="9">AH 40177</strain>
    </source>
</reference>
<evidence type="ECO:0000256" key="1">
    <source>
        <dbReference type="ARBA" id="ARBA00004496"/>
    </source>
</evidence>
<dbReference type="OrthoDB" id="1534087at2759"/>
<comment type="subcellular location">
    <subcellularLocation>
        <location evidence="1">Cytoplasm</location>
    </subcellularLocation>
</comment>
<feature type="coiled-coil region" evidence="6">
    <location>
        <begin position="163"/>
        <end position="197"/>
    </location>
</feature>
<evidence type="ECO:0000256" key="6">
    <source>
        <dbReference type="SAM" id="Coils"/>
    </source>
</evidence>
<comment type="caution">
    <text evidence="9">The sequence shown here is derived from an EMBL/GenBank/DDBJ whole genome shotgun (WGS) entry which is preliminary data.</text>
</comment>
<evidence type="ECO:0000256" key="7">
    <source>
        <dbReference type="SAM" id="MobiDB-lite"/>
    </source>
</evidence>